<reference evidence="1 2" key="1">
    <citation type="submission" date="2023-05" db="EMBL/GenBank/DDBJ databases">
        <title>Pseudodonghicola sp. nov.</title>
        <authorList>
            <person name="Huang J."/>
        </authorList>
    </citation>
    <scope>NUCLEOTIDE SEQUENCE [LARGE SCALE GENOMIC DNA]</scope>
    <source>
        <strain evidence="1 2">IC7</strain>
    </source>
</reference>
<evidence type="ECO:0000313" key="1">
    <source>
        <dbReference type="EMBL" id="MDK3018761.1"/>
    </source>
</evidence>
<dbReference type="InterPro" id="IPR012659">
    <property type="entry name" value="CHP02444"/>
</dbReference>
<dbReference type="EMBL" id="JASNJD010000009">
    <property type="protein sequence ID" value="MDK3018761.1"/>
    <property type="molecule type" value="Genomic_DNA"/>
</dbReference>
<keyword evidence="2" id="KW-1185">Reference proteome</keyword>
<proteinExistence type="predicted"/>
<dbReference type="Proteomes" id="UP001243757">
    <property type="component" value="Unassembled WGS sequence"/>
</dbReference>
<comment type="caution">
    <text evidence="1">The sequence shown here is derived from an EMBL/GenBank/DDBJ whole genome shotgun (WGS) entry which is preliminary data.</text>
</comment>
<name>A0ABT7F2C7_9RHOB</name>
<dbReference type="NCBIfam" id="TIGR02444">
    <property type="entry name" value="TIGR02444 family protein"/>
    <property type="match status" value="1"/>
</dbReference>
<evidence type="ECO:0000313" key="2">
    <source>
        <dbReference type="Proteomes" id="UP001243757"/>
    </source>
</evidence>
<dbReference type="Pfam" id="PF09523">
    <property type="entry name" value="DUF2390"/>
    <property type="match status" value="1"/>
</dbReference>
<organism evidence="1 2">
    <name type="scientific">Pseudodonghicola flavimaris</name>
    <dbReference type="NCBI Taxonomy" id="3050036"/>
    <lineage>
        <taxon>Bacteria</taxon>
        <taxon>Pseudomonadati</taxon>
        <taxon>Pseudomonadota</taxon>
        <taxon>Alphaproteobacteria</taxon>
        <taxon>Rhodobacterales</taxon>
        <taxon>Paracoccaceae</taxon>
        <taxon>Pseudodonghicola</taxon>
    </lineage>
</organism>
<accession>A0ABT7F2C7</accession>
<sequence length="154" mass="17058">MTREEFAASVWTRIVARYVETPDLQPLCLELQDQFDADIPLALFLWAADDAGLSPDPEALGMLEAGIADWRGHVVRELRAVRRWLKPRVADDAQAEFREKLKTLELEAERLELDQLCRQFLSLPPGGGTAGAAAPRYLARLGVDAARVAAFCAP</sequence>
<protein>
    <submittedName>
        <fullName evidence="1">TIGR02444 family protein</fullName>
    </submittedName>
</protein>
<dbReference type="RefSeq" id="WP_284481567.1">
    <property type="nucleotide sequence ID" value="NZ_JASNJD010000009.1"/>
</dbReference>
<gene>
    <name evidence="1" type="ORF">QO033_13840</name>
</gene>